<dbReference type="Proteomes" id="UP000095287">
    <property type="component" value="Unplaced"/>
</dbReference>
<sequence>MLFRGVLDSLHCGDDAKPLEAMPTPPKGGWERIKAESSGASPGEGGRPSGQEGSSAQRKKASHKSAPPQAPNPAA</sequence>
<evidence type="ECO:0000313" key="3">
    <source>
        <dbReference type="WBParaSite" id="L893_g19414.t1"/>
    </source>
</evidence>
<proteinExistence type="predicted"/>
<reference evidence="3" key="1">
    <citation type="submission" date="2016-11" db="UniProtKB">
        <authorList>
            <consortium name="WormBaseParasite"/>
        </authorList>
    </citation>
    <scope>IDENTIFICATION</scope>
</reference>
<evidence type="ECO:0000256" key="1">
    <source>
        <dbReference type="SAM" id="MobiDB-lite"/>
    </source>
</evidence>
<keyword evidence="2" id="KW-1185">Reference proteome</keyword>
<organism evidence="2 3">
    <name type="scientific">Steinernema glaseri</name>
    <dbReference type="NCBI Taxonomy" id="37863"/>
    <lineage>
        <taxon>Eukaryota</taxon>
        <taxon>Metazoa</taxon>
        <taxon>Ecdysozoa</taxon>
        <taxon>Nematoda</taxon>
        <taxon>Chromadorea</taxon>
        <taxon>Rhabditida</taxon>
        <taxon>Tylenchina</taxon>
        <taxon>Panagrolaimomorpha</taxon>
        <taxon>Strongyloidoidea</taxon>
        <taxon>Steinernematidae</taxon>
        <taxon>Steinernema</taxon>
    </lineage>
</organism>
<feature type="region of interest" description="Disordered" evidence="1">
    <location>
        <begin position="1"/>
        <end position="75"/>
    </location>
</feature>
<dbReference type="AlphaFoldDB" id="A0A1I7YT05"/>
<accession>A0A1I7YT05</accession>
<protein>
    <submittedName>
        <fullName evidence="3">TCF3 fusion partner</fullName>
    </submittedName>
</protein>
<evidence type="ECO:0000313" key="2">
    <source>
        <dbReference type="Proteomes" id="UP000095287"/>
    </source>
</evidence>
<name>A0A1I7YT05_9BILA</name>
<dbReference type="WBParaSite" id="L893_g19414.t1">
    <property type="protein sequence ID" value="L893_g19414.t1"/>
    <property type="gene ID" value="L893_g19414"/>
</dbReference>